<gene>
    <name evidence="3" type="primary">cpmD</name>
    <name evidence="3" type="ORF">DAQ1742_04177</name>
</gene>
<dbReference type="Gene3D" id="3.20.20.220">
    <property type="match status" value="1"/>
</dbReference>
<dbReference type="KEGG" id="daq:DAQ1742_04177"/>
<accession>A0A375AFR1</accession>
<dbReference type="Pfam" id="PF01619">
    <property type="entry name" value="Pro_dh"/>
    <property type="match status" value="1"/>
</dbReference>
<reference evidence="3 4" key="1">
    <citation type="submission" date="2016-09" db="EMBL/GenBank/DDBJ databases">
        <authorList>
            <person name="Reverchon S."/>
            <person name="Nasser W."/>
            <person name="Leonard S."/>
            <person name="Brochier C."/>
            <person name="Duprey A."/>
        </authorList>
    </citation>
    <scope>NUCLEOTIDE SEQUENCE [LARGE SCALE GENOMIC DNA]</scope>
    <source>
        <strain evidence="3 4">174/2</strain>
    </source>
</reference>
<name>A0A375AFR1_9GAMM</name>
<dbReference type="GO" id="GO:0010133">
    <property type="term" value="P:L-proline catabolic process to L-glutamate"/>
    <property type="evidence" value="ECO:0007669"/>
    <property type="project" value="TreeGrafter"/>
</dbReference>
<dbReference type="SUPFAM" id="SSF51730">
    <property type="entry name" value="FAD-linked oxidoreductase"/>
    <property type="match status" value="1"/>
</dbReference>
<dbReference type="RefSeq" id="WP_035344783.1">
    <property type="nucleotide sequence ID" value="NZ_LT615367.1"/>
</dbReference>
<dbReference type="GO" id="GO:0071949">
    <property type="term" value="F:FAD binding"/>
    <property type="evidence" value="ECO:0007669"/>
    <property type="project" value="TreeGrafter"/>
</dbReference>
<dbReference type="Proteomes" id="UP000294820">
    <property type="component" value="Chromosome 1"/>
</dbReference>
<dbReference type="EMBL" id="LT615367">
    <property type="protein sequence ID" value="SLM64942.1"/>
    <property type="molecule type" value="Genomic_DNA"/>
</dbReference>
<evidence type="ECO:0000313" key="3">
    <source>
        <dbReference type="EMBL" id="SLM64942.1"/>
    </source>
</evidence>
<proteinExistence type="predicted"/>
<evidence type="ECO:0000259" key="2">
    <source>
        <dbReference type="Pfam" id="PF01619"/>
    </source>
</evidence>
<dbReference type="GO" id="GO:0004657">
    <property type="term" value="F:proline dehydrogenase activity"/>
    <property type="evidence" value="ECO:0007669"/>
    <property type="project" value="InterPro"/>
</dbReference>
<sequence length="376" mass="43779">MENINTELVFARYRTRTLTFKLLASALLSNKKTRTVSIYVLKKILHISQDTVLKLVNGIYFGGETLKQVTHTTSALGRENINSIIDYAIEGENTESIYNDVMSKTLSLIDIAAENKNIPFVVIKPSSLGSIELYRAITLNQNLTPEQQQEWENVTKRYIQIFDAAGDKKVRIMVDAEQSWIQPAVDDFIISMMRKYNQNYPLLTLTLQFYCRDKLERLKEYYQQACEHHFYLGIKLVRGAYLEEENRICHDHCFTEKFETDNNYNSAIQFVADHIDRISPFFATHNEHSLALIRQSPTLKKNIWLGQLYGMGDHITWSLNHEGFSVCKYVPFGPLKKSLPYLLRRIEENAIPSTTFSTERKLIRKELHRRIKRIVL</sequence>
<organism evidence="3 4">
    <name type="scientific">Dickeya aquatica</name>
    <dbReference type="NCBI Taxonomy" id="1401087"/>
    <lineage>
        <taxon>Bacteria</taxon>
        <taxon>Pseudomonadati</taxon>
        <taxon>Pseudomonadota</taxon>
        <taxon>Gammaproteobacteria</taxon>
        <taxon>Enterobacterales</taxon>
        <taxon>Pectobacteriaceae</taxon>
        <taxon>Dickeya</taxon>
    </lineage>
</organism>
<dbReference type="AlphaFoldDB" id="A0A375AFR1"/>
<evidence type="ECO:0000256" key="1">
    <source>
        <dbReference type="ARBA" id="ARBA00023002"/>
    </source>
</evidence>
<dbReference type="InterPro" id="IPR002872">
    <property type="entry name" value="Proline_DH_dom"/>
</dbReference>
<keyword evidence="4" id="KW-1185">Reference proteome</keyword>
<dbReference type="InterPro" id="IPR015659">
    <property type="entry name" value="Proline_oxidase"/>
</dbReference>
<dbReference type="InterPro" id="IPR029041">
    <property type="entry name" value="FAD-linked_oxidoreductase-like"/>
</dbReference>
<evidence type="ECO:0000313" key="4">
    <source>
        <dbReference type="Proteomes" id="UP000294820"/>
    </source>
</evidence>
<keyword evidence="1" id="KW-0560">Oxidoreductase</keyword>
<protein>
    <submittedName>
        <fullName evidence="3">CpmD protein involved in carbapenem biosynthesis</fullName>
    </submittedName>
</protein>
<dbReference type="PANTHER" id="PTHR13914:SF0">
    <property type="entry name" value="PROLINE DEHYDROGENASE 1, MITOCHONDRIAL"/>
    <property type="match status" value="1"/>
</dbReference>
<feature type="domain" description="Proline dehydrogenase" evidence="2">
    <location>
        <begin position="70"/>
        <end position="352"/>
    </location>
</feature>
<dbReference type="PANTHER" id="PTHR13914">
    <property type="entry name" value="PROLINE OXIDASE"/>
    <property type="match status" value="1"/>
</dbReference>